<protein>
    <submittedName>
        <fullName evidence="3">2-oxoglutarate ferredoxin oxidoreductase subunit gamma</fullName>
    </submittedName>
</protein>
<keyword evidence="1" id="KW-0560">Oxidoreductase</keyword>
<dbReference type="Proteomes" id="UP000199608">
    <property type="component" value="Unassembled WGS sequence"/>
</dbReference>
<dbReference type="InterPro" id="IPR019752">
    <property type="entry name" value="Pyrv/ketoisovalerate_OxRed_cat"/>
</dbReference>
<gene>
    <name evidence="3" type="ORF">SAMN04487931_104315</name>
</gene>
<evidence type="ECO:0000256" key="1">
    <source>
        <dbReference type="ARBA" id="ARBA00023002"/>
    </source>
</evidence>
<dbReference type="RefSeq" id="WP_092232829.1">
    <property type="nucleotide sequence ID" value="NZ_FNLL01000004.1"/>
</dbReference>
<dbReference type="Gene3D" id="3.40.920.10">
    <property type="entry name" value="Pyruvate-ferredoxin oxidoreductase, PFOR, domain III"/>
    <property type="match status" value="1"/>
</dbReference>
<accession>A0A1H2FSF2</accession>
<dbReference type="AlphaFoldDB" id="A0A1H2FSF2"/>
<evidence type="ECO:0000313" key="3">
    <source>
        <dbReference type="EMBL" id="SDU10265.1"/>
    </source>
</evidence>
<dbReference type="Pfam" id="PF01558">
    <property type="entry name" value="POR"/>
    <property type="match status" value="1"/>
</dbReference>
<sequence length="179" mass="19083">MQTEIKFAGFGGQGILLSAKLLAYAAMKQGFFVAWVPSYGPEMRGGTAYCTVVIGDKRIGSPIIKNPSHLVAMNRPSLEKFADDVKPGGVILINSSLIPTRSGRDDIIELIVPANETAIKTGSVKCANIIALSAFAAKSKVVDLDLLKECVKSEFSAKPKIIPLNMKAFDEGVNIANNS</sequence>
<dbReference type="GO" id="GO:0016625">
    <property type="term" value="F:oxidoreductase activity, acting on the aldehyde or oxo group of donors, iron-sulfur protein as acceptor"/>
    <property type="evidence" value="ECO:0007669"/>
    <property type="project" value="InterPro"/>
</dbReference>
<dbReference type="InterPro" id="IPR052554">
    <property type="entry name" value="2-oxoglutarate_synth_KorC"/>
</dbReference>
<evidence type="ECO:0000259" key="2">
    <source>
        <dbReference type="Pfam" id="PF01558"/>
    </source>
</evidence>
<feature type="domain" description="Pyruvate/ketoisovalerate oxidoreductase catalytic" evidence="2">
    <location>
        <begin position="11"/>
        <end position="173"/>
    </location>
</feature>
<dbReference type="PANTHER" id="PTHR42730:SF1">
    <property type="entry name" value="2-OXOGLUTARATE SYNTHASE SUBUNIT KORC"/>
    <property type="match status" value="1"/>
</dbReference>
<dbReference type="SUPFAM" id="SSF53323">
    <property type="entry name" value="Pyruvate-ferredoxin oxidoreductase, PFOR, domain III"/>
    <property type="match status" value="1"/>
</dbReference>
<name>A0A1H2FSF2_9BACT</name>
<evidence type="ECO:0000313" key="4">
    <source>
        <dbReference type="Proteomes" id="UP000199608"/>
    </source>
</evidence>
<keyword evidence="4" id="KW-1185">Reference proteome</keyword>
<dbReference type="PANTHER" id="PTHR42730">
    <property type="entry name" value="2-OXOGLUTARATE SYNTHASE SUBUNIT KORC"/>
    <property type="match status" value="1"/>
</dbReference>
<dbReference type="InterPro" id="IPR011894">
    <property type="entry name" value="PorC_KorC"/>
</dbReference>
<dbReference type="NCBIfam" id="TIGR02175">
    <property type="entry name" value="PorC_KorC"/>
    <property type="match status" value="1"/>
</dbReference>
<organism evidence="3 4">
    <name type="scientific">Desulfobacula phenolica</name>
    <dbReference type="NCBI Taxonomy" id="90732"/>
    <lineage>
        <taxon>Bacteria</taxon>
        <taxon>Pseudomonadati</taxon>
        <taxon>Thermodesulfobacteriota</taxon>
        <taxon>Desulfobacteria</taxon>
        <taxon>Desulfobacterales</taxon>
        <taxon>Desulfobacteraceae</taxon>
        <taxon>Desulfobacula</taxon>
    </lineage>
</organism>
<dbReference type="InterPro" id="IPR002869">
    <property type="entry name" value="Pyrv_flavodox_OxRed_cen"/>
</dbReference>
<reference evidence="4" key="1">
    <citation type="submission" date="2016-10" db="EMBL/GenBank/DDBJ databases">
        <authorList>
            <person name="Varghese N."/>
            <person name="Submissions S."/>
        </authorList>
    </citation>
    <scope>NUCLEOTIDE SEQUENCE [LARGE SCALE GENOMIC DNA]</scope>
    <source>
        <strain evidence="4">DSM 3384</strain>
    </source>
</reference>
<proteinExistence type="predicted"/>
<dbReference type="EMBL" id="FNLL01000004">
    <property type="protein sequence ID" value="SDU10265.1"/>
    <property type="molecule type" value="Genomic_DNA"/>
</dbReference>